<dbReference type="EMBL" id="SRLO01000367">
    <property type="protein sequence ID" value="TNN58950.1"/>
    <property type="molecule type" value="Genomic_DNA"/>
</dbReference>
<evidence type="ECO:0000256" key="1">
    <source>
        <dbReference type="SAM" id="MobiDB-lite"/>
    </source>
</evidence>
<accession>A0A4Z2H0D7</accession>
<evidence type="ECO:0000313" key="3">
    <source>
        <dbReference type="Proteomes" id="UP000314294"/>
    </source>
</evidence>
<keyword evidence="3" id="KW-1185">Reference proteome</keyword>
<proteinExistence type="predicted"/>
<comment type="caution">
    <text evidence="2">The sequence shown here is derived from an EMBL/GenBank/DDBJ whole genome shotgun (WGS) entry which is preliminary data.</text>
</comment>
<reference evidence="2 3" key="1">
    <citation type="submission" date="2019-03" db="EMBL/GenBank/DDBJ databases">
        <title>First draft genome of Liparis tanakae, snailfish: a comprehensive survey of snailfish specific genes.</title>
        <authorList>
            <person name="Kim W."/>
            <person name="Song I."/>
            <person name="Jeong J.-H."/>
            <person name="Kim D."/>
            <person name="Kim S."/>
            <person name="Ryu S."/>
            <person name="Song J.Y."/>
            <person name="Lee S.K."/>
        </authorList>
    </citation>
    <scope>NUCLEOTIDE SEQUENCE [LARGE SCALE GENOMIC DNA]</scope>
    <source>
        <tissue evidence="2">Muscle</tissue>
    </source>
</reference>
<feature type="region of interest" description="Disordered" evidence="1">
    <location>
        <begin position="69"/>
        <end position="89"/>
    </location>
</feature>
<evidence type="ECO:0000313" key="2">
    <source>
        <dbReference type="EMBL" id="TNN58950.1"/>
    </source>
</evidence>
<dbReference type="Proteomes" id="UP000314294">
    <property type="component" value="Unassembled WGS sequence"/>
</dbReference>
<sequence length="89" mass="9505">MQRKATGVSGEDSCCHSSLNALGLDSGFHDGGCGKMVTARWLLRAKQHPECSIHPPPQTSEHAWSHLHPLTPPTFPNTNPRAPALVSAA</sequence>
<gene>
    <name evidence="2" type="ORF">EYF80_030863</name>
</gene>
<dbReference type="AlphaFoldDB" id="A0A4Z2H0D7"/>
<name>A0A4Z2H0D7_9TELE</name>
<organism evidence="2 3">
    <name type="scientific">Liparis tanakae</name>
    <name type="common">Tanaka's snailfish</name>
    <dbReference type="NCBI Taxonomy" id="230148"/>
    <lineage>
        <taxon>Eukaryota</taxon>
        <taxon>Metazoa</taxon>
        <taxon>Chordata</taxon>
        <taxon>Craniata</taxon>
        <taxon>Vertebrata</taxon>
        <taxon>Euteleostomi</taxon>
        <taxon>Actinopterygii</taxon>
        <taxon>Neopterygii</taxon>
        <taxon>Teleostei</taxon>
        <taxon>Neoteleostei</taxon>
        <taxon>Acanthomorphata</taxon>
        <taxon>Eupercaria</taxon>
        <taxon>Perciformes</taxon>
        <taxon>Cottioidei</taxon>
        <taxon>Cottales</taxon>
        <taxon>Liparidae</taxon>
        <taxon>Liparis</taxon>
    </lineage>
</organism>
<protein>
    <submittedName>
        <fullName evidence="2">Uncharacterized protein</fullName>
    </submittedName>
</protein>